<accession>A0A2U1D9H6</accession>
<evidence type="ECO:0000313" key="3">
    <source>
        <dbReference type="Proteomes" id="UP000245433"/>
    </source>
</evidence>
<keyword evidence="3" id="KW-1185">Reference proteome</keyword>
<proteinExistence type="predicted"/>
<feature type="transmembrane region" description="Helical" evidence="1">
    <location>
        <begin position="104"/>
        <end position="126"/>
    </location>
</feature>
<keyword evidence="1" id="KW-1133">Transmembrane helix</keyword>
<dbReference type="AlphaFoldDB" id="A0A2U1D9H6"/>
<name>A0A2U1D9H6_9LACO</name>
<protein>
    <submittedName>
        <fullName evidence="2">Putative membrane protein</fullName>
    </submittedName>
</protein>
<dbReference type="EMBL" id="QEKT01000004">
    <property type="protein sequence ID" value="PVY84325.1"/>
    <property type="molecule type" value="Genomic_DNA"/>
</dbReference>
<reference evidence="2 3" key="1">
    <citation type="submission" date="2018-04" db="EMBL/GenBank/DDBJ databases">
        <title>Genomic Encyclopedia of Type Strains, Phase IV (KMG-IV): sequencing the most valuable type-strain genomes for metagenomic binning, comparative biology and taxonomic classification.</title>
        <authorList>
            <person name="Goeker M."/>
        </authorList>
    </citation>
    <scope>NUCLEOTIDE SEQUENCE [LARGE SCALE GENOMIC DNA]</scope>
    <source>
        <strain evidence="2 3">DSM 28795</strain>
    </source>
</reference>
<dbReference type="InterPro" id="IPR009898">
    <property type="entry name" value="DUF1440"/>
</dbReference>
<comment type="caution">
    <text evidence="2">The sequence shown here is derived from an EMBL/GenBank/DDBJ whole genome shotgun (WGS) entry which is preliminary data.</text>
</comment>
<dbReference type="Proteomes" id="UP000245433">
    <property type="component" value="Unassembled WGS sequence"/>
</dbReference>
<dbReference type="OrthoDB" id="1629003at2"/>
<sequence length="165" mass="18502">MLSNIIINSLWVGFVAGMVSGMVKIGWEAIFPPRNQARNATNPPQKLLEQLGVSSQVTHATVRIADDQDVPYVSLLMHFGFSIAFSILFVLVANFYAPITYGQGTVFGIVIWIAFHWVILPLFKTIPAAWKQPWYENLSEFLGHMVWGWVIYIVAIGLPVSGVYF</sequence>
<feature type="transmembrane region" description="Helical" evidence="1">
    <location>
        <begin position="146"/>
        <end position="164"/>
    </location>
</feature>
<feature type="transmembrane region" description="Helical" evidence="1">
    <location>
        <begin position="75"/>
        <end position="97"/>
    </location>
</feature>
<dbReference type="Pfam" id="PF07274">
    <property type="entry name" value="DUF1440"/>
    <property type="match status" value="1"/>
</dbReference>
<feature type="transmembrane region" description="Helical" evidence="1">
    <location>
        <begin position="7"/>
        <end position="27"/>
    </location>
</feature>
<keyword evidence="1" id="KW-0472">Membrane</keyword>
<evidence type="ECO:0000256" key="1">
    <source>
        <dbReference type="SAM" id="Phobius"/>
    </source>
</evidence>
<organism evidence="2 3">
    <name type="scientific">Convivina intestini</name>
    <dbReference type="NCBI Taxonomy" id="1505726"/>
    <lineage>
        <taxon>Bacteria</taxon>
        <taxon>Bacillati</taxon>
        <taxon>Bacillota</taxon>
        <taxon>Bacilli</taxon>
        <taxon>Lactobacillales</taxon>
        <taxon>Lactobacillaceae</taxon>
        <taxon>Convivina</taxon>
    </lineage>
</organism>
<keyword evidence="1" id="KW-0812">Transmembrane</keyword>
<dbReference type="RefSeq" id="WP_089939143.1">
    <property type="nucleotide sequence ID" value="NZ_CAKOEX010000006.1"/>
</dbReference>
<evidence type="ECO:0000313" key="2">
    <source>
        <dbReference type="EMBL" id="PVY84325.1"/>
    </source>
</evidence>
<gene>
    <name evidence="2" type="ORF">C7384_10470</name>
</gene>